<evidence type="ECO:0000259" key="2">
    <source>
        <dbReference type="SMART" id="SM00014"/>
    </source>
</evidence>
<dbReference type="RefSeq" id="WP_111925282.1">
    <property type="nucleotide sequence ID" value="NZ_LVYK01000001.1"/>
</dbReference>
<evidence type="ECO:0000256" key="1">
    <source>
        <dbReference type="SAM" id="Phobius"/>
    </source>
</evidence>
<feature type="transmembrane region" description="Helical" evidence="1">
    <location>
        <begin position="66"/>
        <end position="88"/>
    </location>
</feature>
<dbReference type="AlphaFoldDB" id="A0AAX1QF17"/>
<evidence type="ECO:0000313" key="4">
    <source>
        <dbReference type="Proteomes" id="UP000250174"/>
    </source>
</evidence>
<dbReference type="SUPFAM" id="SSF48317">
    <property type="entry name" value="Acid phosphatase/Vanadium-dependent haloperoxidase"/>
    <property type="match status" value="1"/>
</dbReference>
<dbReference type="EMBL" id="LVYK01000001">
    <property type="protein sequence ID" value="RAS82323.1"/>
    <property type="molecule type" value="Genomic_DNA"/>
</dbReference>
<keyword evidence="1" id="KW-0472">Membrane</keyword>
<keyword evidence="1" id="KW-1133">Transmembrane helix</keyword>
<dbReference type="PANTHER" id="PTHR14969">
    <property type="entry name" value="SPHINGOSINE-1-PHOSPHATE PHOSPHOHYDROLASE"/>
    <property type="match status" value="1"/>
</dbReference>
<accession>A0AAX1QF17</accession>
<dbReference type="InterPro" id="IPR036938">
    <property type="entry name" value="PAP2/HPO_sf"/>
</dbReference>
<dbReference type="Proteomes" id="UP000250174">
    <property type="component" value="Unassembled WGS sequence"/>
</dbReference>
<gene>
    <name evidence="3" type="ORF">A3864_02100</name>
</gene>
<feature type="transmembrane region" description="Helical" evidence="1">
    <location>
        <begin position="12"/>
        <end position="32"/>
    </location>
</feature>
<feature type="domain" description="Phosphatidic acid phosphatase type 2/haloperoxidase" evidence="2">
    <location>
        <begin position="95"/>
        <end position="207"/>
    </location>
</feature>
<feature type="transmembrane region" description="Helical" evidence="1">
    <location>
        <begin position="165"/>
        <end position="186"/>
    </location>
</feature>
<dbReference type="CDD" id="cd03392">
    <property type="entry name" value="PAP2_like_2"/>
    <property type="match status" value="1"/>
</dbReference>
<evidence type="ECO:0000313" key="3">
    <source>
        <dbReference type="EMBL" id="RAS82323.1"/>
    </source>
</evidence>
<feature type="transmembrane region" description="Helical" evidence="1">
    <location>
        <begin position="95"/>
        <end position="116"/>
    </location>
</feature>
<name>A0AAX1QF17_9BACI</name>
<reference evidence="3 4" key="1">
    <citation type="submission" date="2016-03" db="EMBL/GenBank/DDBJ databases">
        <title>Comparison of Bacillus endophyticus and B. anthracis characteristics using whole genome sequence analysis and microbiological techniques.</title>
        <authorList>
            <person name="Lekota K.E."/>
            <person name="Mafofo J."/>
            <person name="Rees J."/>
            <person name="Muchadeyi F.C."/>
            <person name="Madoroba E."/>
            <person name="Van Heerden H."/>
        </authorList>
    </citation>
    <scope>NUCLEOTIDE SEQUENCE [LARGE SCALE GENOMIC DNA]</scope>
    <source>
        <strain evidence="3 4">3631_10C</strain>
    </source>
</reference>
<keyword evidence="1" id="KW-0812">Transmembrane</keyword>
<feature type="transmembrane region" description="Helical" evidence="1">
    <location>
        <begin position="136"/>
        <end position="158"/>
    </location>
</feature>
<organism evidence="3 4">
    <name type="scientific">Priestia endophytica</name>
    <dbReference type="NCBI Taxonomy" id="135735"/>
    <lineage>
        <taxon>Bacteria</taxon>
        <taxon>Bacillati</taxon>
        <taxon>Bacillota</taxon>
        <taxon>Bacilli</taxon>
        <taxon>Bacillales</taxon>
        <taxon>Bacillaceae</taxon>
        <taxon>Priestia</taxon>
    </lineage>
</organism>
<proteinExistence type="predicted"/>
<dbReference type="Pfam" id="PF01569">
    <property type="entry name" value="PAP2"/>
    <property type="match status" value="1"/>
</dbReference>
<dbReference type="InterPro" id="IPR000326">
    <property type="entry name" value="PAP2/HPO"/>
</dbReference>
<sequence>MMLKQFTSSTQRFIMYAFCMLIFSIFIFWKFADTLVEEELHTFDITIINLVQSFISDKLTRILETLTFLGSAKAVIAISVLTIILMLFNKKWWETLFFVVAVLGSSLFNLLLKFIFQRTRPSIHPLITETGYSFPSGHSMVSFVLYGMITYFLVLFYVKRFVKIITILFFSLLVLFIGVSRIYLGVHYPSDVLAGFAVGGTWLIICLIVLKIILENRQRNIE</sequence>
<protein>
    <recommendedName>
        <fullName evidence="2">Phosphatidic acid phosphatase type 2/haloperoxidase domain-containing protein</fullName>
    </recommendedName>
</protein>
<comment type="caution">
    <text evidence="3">The sequence shown here is derived from an EMBL/GenBank/DDBJ whole genome shotgun (WGS) entry which is preliminary data.</text>
</comment>
<dbReference type="Gene3D" id="1.20.144.10">
    <property type="entry name" value="Phosphatidic acid phosphatase type 2/haloperoxidase"/>
    <property type="match status" value="2"/>
</dbReference>
<dbReference type="SMART" id="SM00014">
    <property type="entry name" value="acidPPc"/>
    <property type="match status" value="1"/>
</dbReference>
<feature type="transmembrane region" description="Helical" evidence="1">
    <location>
        <begin position="192"/>
        <end position="214"/>
    </location>
</feature>
<dbReference type="PANTHER" id="PTHR14969:SF13">
    <property type="entry name" value="AT30094P"/>
    <property type="match status" value="1"/>
</dbReference>